<dbReference type="KEGG" id="fer:FNB15_15775"/>
<dbReference type="RefSeq" id="WP_144069629.1">
    <property type="nucleotide sequence ID" value="NZ_CP041636.1"/>
</dbReference>
<dbReference type="InterPro" id="IPR032710">
    <property type="entry name" value="NTF2-like_dom_sf"/>
</dbReference>
<dbReference type="NCBIfam" id="NF002449">
    <property type="entry name" value="PRK01617.1"/>
    <property type="match status" value="1"/>
</dbReference>
<keyword evidence="3" id="KW-1185">Reference proteome</keyword>
<feature type="domain" description="YchJ-like middle NTF2-like" evidence="1">
    <location>
        <begin position="27"/>
        <end position="131"/>
    </location>
</feature>
<dbReference type="Gene3D" id="3.10.450.50">
    <property type="match status" value="1"/>
</dbReference>
<protein>
    <recommendedName>
        <fullName evidence="1">YchJ-like middle NTF2-like domain-containing protein</fullName>
    </recommendedName>
</protein>
<gene>
    <name evidence="2" type="ORF">FNB15_15775</name>
</gene>
<dbReference type="SUPFAM" id="SSF103642">
    <property type="entry name" value="Sec-C motif"/>
    <property type="match status" value="1"/>
</dbReference>
<dbReference type="InterPro" id="IPR048469">
    <property type="entry name" value="YchJ-like_M"/>
</dbReference>
<dbReference type="OrthoDB" id="21421at2"/>
<dbReference type="PANTHER" id="PTHR33747:SF1">
    <property type="entry name" value="ADENYLATE CYCLASE-ASSOCIATED CAP C-TERMINAL DOMAIN-CONTAINING PROTEIN"/>
    <property type="match status" value="1"/>
</dbReference>
<dbReference type="Proteomes" id="UP000317496">
    <property type="component" value="Chromosome"/>
</dbReference>
<evidence type="ECO:0000259" key="1">
    <source>
        <dbReference type="Pfam" id="PF17775"/>
    </source>
</evidence>
<dbReference type="SUPFAM" id="SSF54427">
    <property type="entry name" value="NTF2-like"/>
    <property type="match status" value="1"/>
</dbReference>
<sequence>MSSCPCQSGQSFEACCGPILAGAPAPTALALMRSRYTAYARGDVAHLARTLALEHRAGFDMADVSAGMKTTQWLGLEILDTESGGTEDSTGIVEFVARFQAREQTGGQTRALHERSRFRRDATDGWVYVDGETAVQPVKKPGRNDPCPCGSGKKFKQCCGRA</sequence>
<organism evidence="2 3">
    <name type="scientific">Ferrovibrio terrae</name>
    <dbReference type="NCBI Taxonomy" id="2594003"/>
    <lineage>
        <taxon>Bacteria</taxon>
        <taxon>Pseudomonadati</taxon>
        <taxon>Pseudomonadota</taxon>
        <taxon>Alphaproteobacteria</taxon>
        <taxon>Rhodospirillales</taxon>
        <taxon>Rhodospirillaceae</taxon>
        <taxon>Ferrovibrio</taxon>
    </lineage>
</organism>
<dbReference type="Pfam" id="PF17775">
    <property type="entry name" value="YchJ_M-like"/>
    <property type="match status" value="1"/>
</dbReference>
<dbReference type="AlphaFoldDB" id="A0A516H4E9"/>
<evidence type="ECO:0000313" key="2">
    <source>
        <dbReference type="EMBL" id="QDO98648.1"/>
    </source>
</evidence>
<proteinExistence type="predicted"/>
<dbReference type="InterPro" id="IPR004027">
    <property type="entry name" value="SEC_C_motif"/>
</dbReference>
<evidence type="ECO:0000313" key="3">
    <source>
        <dbReference type="Proteomes" id="UP000317496"/>
    </source>
</evidence>
<dbReference type="PANTHER" id="PTHR33747">
    <property type="entry name" value="UPF0225 PROTEIN SCO1677"/>
    <property type="match status" value="1"/>
</dbReference>
<accession>A0A516H4E9</accession>
<reference evidence="2 3" key="1">
    <citation type="submission" date="2019-07" db="EMBL/GenBank/DDBJ databases">
        <title>Genome sequencing for Ferrovibrio sp. K5.</title>
        <authorList>
            <person name="Park S.-J."/>
        </authorList>
    </citation>
    <scope>NUCLEOTIDE SEQUENCE [LARGE SCALE GENOMIC DNA]</scope>
    <source>
        <strain evidence="2 3">K5</strain>
    </source>
</reference>
<name>A0A516H4E9_9PROT</name>
<dbReference type="EMBL" id="CP041636">
    <property type="protein sequence ID" value="QDO98648.1"/>
    <property type="molecule type" value="Genomic_DNA"/>
</dbReference>
<dbReference type="Pfam" id="PF02810">
    <property type="entry name" value="SEC-C"/>
    <property type="match status" value="1"/>
</dbReference>